<evidence type="ECO:0000313" key="2">
    <source>
        <dbReference type="Proteomes" id="UP000308092"/>
    </source>
</evidence>
<sequence length="36" mass="4069">MKLKAVHALATTSQQPLPSQRFKTLENMANNLQIMN</sequence>
<gene>
    <name evidence="1" type="ORF">EYZ11_003892</name>
</gene>
<accession>A0A4S3JM73</accession>
<dbReference type="VEuPathDB" id="FungiDB:EYZ11_003892"/>
<dbReference type="EMBL" id="SOSA01000105">
    <property type="protein sequence ID" value="THC96642.1"/>
    <property type="molecule type" value="Genomic_DNA"/>
</dbReference>
<dbReference type="AlphaFoldDB" id="A0A4S3JM73"/>
<name>A0A4S3JM73_9EURO</name>
<comment type="caution">
    <text evidence="1">The sequence shown here is derived from an EMBL/GenBank/DDBJ whole genome shotgun (WGS) entry which is preliminary data.</text>
</comment>
<evidence type="ECO:0000313" key="1">
    <source>
        <dbReference type="EMBL" id="THC96642.1"/>
    </source>
</evidence>
<keyword evidence="2" id="KW-1185">Reference proteome</keyword>
<proteinExistence type="predicted"/>
<protein>
    <submittedName>
        <fullName evidence="1">Uncharacterized protein</fullName>
    </submittedName>
</protein>
<reference evidence="1 2" key="1">
    <citation type="submission" date="2019-03" db="EMBL/GenBank/DDBJ databases">
        <title>The genome sequence of a newly discovered highly antifungal drug resistant Aspergillus species, Aspergillus tanneri NIH 1004.</title>
        <authorList>
            <person name="Mounaud S."/>
            <person name="Singh I."/>
            <person name="Joardar V."/>
            <person name="Pakala S."/>
            <person name="Pakala S."/>
            <person name="Venepally P."/>
            <person name="Hoover J."/>
            <person name="Nierman W."/>
            <person name="Chung J."/>
            <person name="Losada L."/>
        </authorList>
    </citation>
    <scope>NUCLEOTIDE SEQUENCE [LARGE SCALE GENOMIC DNA]</scope>
    <source>
        <strain evidence="1 2">NIH1004</strain>
    </source>
</reference>
<dbReference type="Proteomes" id="UP000308092">
    <property type="component" value="Unassembled WGS sequence"/>
</dbReference>
<organism evidence="1 2">
    <name type="scientific">Aspergillus tanneri</name>
    <dbReference type="NCBI Taxonomy" id="1220188"/>
    <lineage>
        <taxon>Eukaryota</taxon>
        <taxon>Fungi</taxon>
        <taxon>Dikarya</taxon>
        <taxon>Ascomycota</taxon>
        <taxon>Pezizomycotina</taxon>
        <taxon>Eurotiomycetes</taxon>
        <taxon>Eurotiomycetidae</taxon>
        <taxon>Eurotiales</taxon>
        <taxon>Aspergillaceae</taxon>
        <taxon>Aspergillus</taxon>
        <taxon>Aspergillus subgen. Circumdati</taxon>
    </lineage>
</organism>